<evidence type="ECO:0000313" key="1">
    <source>
        <dbReference type="EMBL" id="MDT0391504.1"/>
    </source>
</evidence>
<dbReference type="RefSeq" id="WP_311686988.1">
    <property type="nucleotide sequence ID" value="NZ_JAVREU010000017.1"/>
</dbReference>
<sequence length="91" mass="9781">MTITSCQEGRIQHRFHRIASIGGRFLVHGIATWRPICRTVAIRSAPGSRANAVGRASGMGRFGAVVGPWPGGQLLAPDRGVRASRPSHRRA</sequence>
<gene>
    <name evidence="1" type="ORF">RM641_29160</name>
</gene>
<accession>A0ABU2PIM4</accession>
<proteinExistence type="predicted"/>
<comment type="caution">
    <text evidence="1">The sequence shown here is derived from an EMBL/GenBank/DDBJ whole genome shotgun (WGS) entry which is preliminary data.</text>
</comment>
<keyword evidence="2" id="KW-1185">Reference proteome</keyword>
<organism evidence="1 2">
    <name type="scientific">Streptomyces dubilierae</name>
    <dbReference type="NCBI Taxonomy" id="3075533"/>
    <lineage>
        <taxon>Bacteria</taxon>
        <taxon>Bacillati</taxon>
        <taxon>Actinomycetota</taxon>
        <taxon>Actinomycetes</taxon>
        <taxon>Kitasatosporales</taxon>
        <taxon>Streptomycetaceae</taxon>
        <taxon>Streptomyces</taxon>
    </lineage>
</organism>
<name>A0ABU2PIM4_9ACTN</name>
<dbReference type="EMBL" id="JAVREU010000017">
    <property type="protein sequence ID" value="MDT0391504.1"/>
    <property type="molecule type" value="Genomic_DNA"/>
</dbReference>
<evidence type="ECO:0000313" key="2">
    <source>
        <dbReference type="Proteomes" id="UP001183586"/>
    </source>
</evidence>
<reference evidence="2" key="1">
    <citation type="submission" date="2023-07" db="EMBL/GenBank/DDBJ databases">
        <title>30 novel species of actinomycetes from the DSMZ collection.</title>
        <authorList>
            <person name="Nouioui I."/>
        </authorList>
    </citation>
    <scope>NUCLEOTIDE SEQUENCE [LARGE SCALE GENOMIC DNA]</scope>
    <source>
        <strain evidence="2">DSM 41921</strain>
    </source>
</reference>
<dbReference type="Proteomes" id="UP001183586">
    <property type="component" value="Unassembled WGS sequence"/>
</dbReference>
<protein>
    <submittedName>
        <fullName evidence="1">Uncharacterized protein</fullName>
    </submittedName>
</protein>